<keyword evidence="2" id="KW-0285">Flavoprotein</keyword>
<protein>
    <submittedName>
        <fullName evidence="7">2,4-dienoyl-CoA reductase-like NADH-dependent reductase (Old Yellow Enzyme family)</fullName>
    </submittedName>
</protein>
<dbReference type="InterPro" id="IPR001155">
    <property type="entry name" value="OxRdtase_FMN_N"/>
</dbReference>
<name>A0A3N2AUY6_9MICO</name>
<keyword evidence="4" id="KW-0521">NADP</keyword>
<dbReference type="RefSeq" id="WP_123697783.1">
    <property type="nucleotide sequence ID" value="NZ_RKHJ01000001.1"/>
</dbReference>
<evidence type="ECO:0000256" key="1">
    <source>
        <dbReference type="ARBA" id="ARBA00001917"/>
    </source>
</evidence>
<keyword evidence="3" id="KW-0288">FMN</keyword>
<keyword evidence="5" id="KW-0560">Oxidoreductase</keyword>
<feature type="domain" description="NADH:flavin oxidoreductase/NADH oxidase N-terminal" evidence="6">
    <location>
        <begin position="8"/>
        <end position="338"/>
    </location>
</feature>
<dbReference type="PANTHER" id="PTHR43303:SF4">
    <property type="entry name" value="NADPH DEHYDROGENASE C23G7.10C-RELATED"/>
    <property type="match status" value="1"/>
</dbReference>
<dbReference type="PANTHER" id="PTHR43303">
    <property type="entry name" value="NADPH DEHYDROGENASE C23G7.10C-RELATED"/>
    <property type="match status" value="1"/>
</dbReference>
<dbReference type="GO" id="GO:0003959">
    <property type="term" value="F:NADPH dehydrogenase activity"/>
    <property type="evidence" value="ECO:0007669"/>
    <property type="project" value="InterPro"/>
</dbReference>
<evidence type="ECO:0000313" key="7">
    <source>
        <dbReference type="EMBL" id="ROR66844.1"/>
    </source>
</evidence>
<dbReference type="Gene3D" id="3.20.20.70">
    <property type="entry name" value="Aldolase class I"/>
    <property type="match status" value="1"/>
</dbReference>
<organism evidence="7 8">
    <name type="scientific">Agrococcus jenensis</name>
    <dbReference type="NCBI Taxonomy" id="46353"/>
    <lineage>
        <taxon>Bacteria</taxon>
        <taxon>Bacillati</taxon>
        <taxon>Actinomycetota</taxon>
        <taxon>Actinomycetes</taxon>
        <taxon>Micrococcales</taxon>
        <taxon>Microbacteriaceae</taxon>
        <taxon>Agrococcus</taxon>
    </lineage>
</organism>
<reference evidence="7 8" key="1">
    <citation type="submission" date="2018-11" db="EMBL/GenBank/DDBJ databases">
        <title>Sequencing the genomes of 1000 actinobacteria strains.</title>
        <authorList>
            <person name="Klenk H.-P."/>
        </authorList>
    </citation>
    <scope>NUCLEOTIDE SEQUENCE [LARGE SCALE GENOMIC DNA]</scope>
    <source>
        <strain evidence="7 8">DSM 9580</strain>
    </source>
</reference>
<dbReference type="OrthoDB" id="3169239at2"/>
<dbReference type="AlphaFoldDB" id="A0A3N2AUY6"/>
<evidence type="ECO:0000256" key="2">
    <source>
        <dbReference type="ARBA" id="ARBA00022630"/>
    </source>
</evidence>
<comment type="cofactor">
    <cofactor evidence="1">
        <name>FMN</name>
        <dbReference type="ChEBI" id="CHEBI:58210"/>
    </cofactor>
</comment>
<sequence length="357" mass="37659">MSAPSITDPIEVRGLRVRNRIWIAPMCQYSVMAYDGVPTAWHRVHYGALASGGTGMLVVEATAIAPEGRITRQDTGLWNDEQRDAWRPIVDFAHQAGAAIGVQLSHAGAKAGTFAGFGRDGDRRGSVPIDEGGWPTVSASDEAILGLAAPRALATSELDGIVAAFVAAAQRAVEAGFDVVEVHGAHGYLLHQFLSPLTNRRVDGYGGDLAGRSRLLLDVVRAIRAELPALPVLVRLSATDWTDGGLDEQQAAQVAAWALEAGADFVDASSGGVVLAEIPVGPGYQVHLAERIAAEGVPVSAVGLIETAEQANAVLRGGVAAVRVGRAALRDPNLPIRWAGELGVDVDWHPQQYRRAY</sequence>
<gene>
    <name evidence="7" type="ORF">EDD26_2239</name>
</gene>
<accession>A0A3N2AUY6</accession>
<evidence type="ECO:0000256" key="4">
    <source>
        <dbReference type="ARBA" id="ARBA00022857"/>
    </source>
</evidence>
<dbReference type="Pfam" id="PF00724">
    <property type="entry name" value="Oxidored_FMN"/>
    <property type="match status" value="1"/>
</dbReference>
<dbReference type="Proteomes" id="UP000275456">
    <property type="component" value="Unassembled WGS sequence"/>
</dbReference>
<dbReference type="EMBL" id="RKHJ01000001">
    <property type="protein sequence ID" value="ROR66844.1"/>
    <property type="molecule type" value="Genomic_DNA"/>
</dbReference>
<dbReference type="GO" id="GO:0010181">
    <property type="term" value="F:FMN binding"/>
    <property type="evidence" value="ECO:0007669"/>
    <property type="project" value="InterPro"/>
</dbReference>
<proteinExistence type="predicted"/>
<evidence type="ECO:0000313" key="8">
    <source>
        <dbReference type="Proteomes" id="UP000275456"/>
    </source>
</evidence>
<dbReference type="InterPro" id="IPR013785">
    <property type="entry name" value="Aldolase_TIM"/>
</dbReference>
<evidence type="ECO:0000259" key="6">
    <source>
        <dbReference type="Pfam" id="PF00724"/>
    </source>
</evidence>
<evidence type="ECO:0000256" key="5">
    <source>
        <dbReference type="ARBA" id="ARBA00023002"/>
    </source>
</evidence>
<dbReference type="SUPFAM" id="SSF51395">
    <property type="entry name" value="FMN-linked oxidoreductases"/>
    <property type="match status" value="1"/>
</dbReference>
<dbReference type="GO" id="GO:0050661">
    <property type="term" value="F:NADP binding"/>
    <property type="evidence" value="ECO:0007669"/>
    <property type="project" value="InterPro"/>
</dbReference>
<evidence type="ECO:0000256" key="3">
    <source>
        <dbReference type="ARBA" id="ARBA00022643"/>
    </source>
</evidence>
<dbReference type="InterPro" id="IPR044152">
    <property type="entry name" value="YqjM-like"/>
</dbReference>
<comment type="caution">
    <text evidence="7">The sequence shown here is derived from an EMBL/GenBank/DDBJ whole genome shotgun (WGS) entry which is preliminary data.</text>
</comment>
<keyword evidence="8" id="KW-1185">Reference proteome</keyword>